<sequence length="273" mass="28216">MHLTTLTAALILSATTATHAATISYPPDPSTTPTPSPSDYQTVFALLADAPSTPSIHLAALAATNGSLHIHPSPPQNATCAWPDADNNSPAFATFLHDAATSTLHLYNGSGSASSSSSSQQLLYTDRSPVVGQGLLRYTLPTADDDDGYGPDAEALPSAAESAPWQLQLRNNSDDSDHDDDHDVDGSKASGGALGEYLAFDGDAGFLACPEGDGDGDGEGQYAGWEGAWKVWLDVGVEGGRGPWGSEGCVAFRARAVRTERVGGRGPVGCVYP</sequence>
<feature type="compositionally biased region" description="Low complexity" evidence="1">
    <location>
        <begin position="153"/>
        <end position="164"/>
    </location>
</feature>
<protein>
    <recommendedName>
        <fullName evidence="5">Cell wall protein</fullName>
    </recommendedName>
</protein>
<dbReference type="GeneID" id="31017673"/>
<dbReference type="RefSeq" id="XP_020127040.1">
    <property type="nucleotide sequence ID" value="XM_020277412.1"/>
</dbReference>
<dbReference type="AlphaFoldDB" id="A0A1J9RSC3"/>
<name>A0A1J9RSC3_9PEZI</name>
<evidence type="ECO:0000256" key="2">
    <source>
        <dbReference type="SAM" id="SignalP"/>
    </source>
</evidence>
<evidence type="ECO:0008006" key="5">
    <source>
        <dbReference type="Google" id="ProtNLM"/>
    </source>
</evidence>
<proteinExistence type="predicted"/>
<evidence type="ECO:0000313" key="3">
    <source>
        <dbReference type="EMBL" id="OJD30780.1"/>
    </source>
</evidence>
<accession>A0A1J9RSC3</accession>
<reference evidence="3 4" key="1">
    <citation type="submission" date="2016-10" db="EMBL/GenBank/DDBJ databases">
        <title>Proteomics and genomics reveal pathogen-plant mechanisms compatible with a hemibiotrophic lifestyle of Diplodia corticola.</title>
        <authorList>
            <person name="Fernandes I."/>
            <person name="De Jonge R."/>
            <person name="Van De Peer Y."/>
            <person name="Devreese B."/>
            <person name="Alves A."/>
            <person name="Esteves A.C."/>
        </authorList>
    </citation>
    <scope>NUCLEOTIDE SEQUENCE [LARGE SCALE GENOMIC DNA]</scope>
    <source>
        <strain evidence="3 4">CBS 112549</strain>
    </source>
</reference>
<dbReference type="EMBL" id="MNUE01000056">
    <property type="protein sequence ID" value="OJD30780.1"/>
    <property type="molecule type" value="Genomic_DNA"/>
</dbReference>
<dbReference type="Proteomes" id="UP000183809">
    <property type="component" value="Unassembled WGS sequence"/>
</dbReference>
<keyword evidence="2" id="KW-0732">Signal</keyword>
<feature type="chain" id="PRO_5012317757" description="Cell wall protein" evidence="2">
    <location>
        <begin position="21"/>
        <end position="273"/>
    </location>
</feature>
<feature type="signal peptide" evidence="2">
    <location>
        <begin position="1"/>
        <end position="20"/>
    </location>
</feature>
<evidence type="ECO:0000256" key="1">
    <source>
        <dbReference type="SAM" id="MobiDB-lite"/>
    </source>
</evidence>
<keyword evidence="4" id="KW-1185">Reference proteome</keyword>
<feature type="region of interest" description="Disordered" evidence="1">
    <location>
        <begin position="141"/>
        <end position="164"/>
    </location>
</feature>
<gene>
    <name evidence="3" type="ORF">BKCO1_5600050</name>
</gene>
<organism evidence="3 4">
    <name type="scientific">Diplodia corticola</name>
    <dbReference type="NCBI Taxonomy" id="236234"/>
    <lineage>
        <taxon>Eukaryota</taxon>
        <taxon>Fungi</taxon>
        <taxon>Dikarya</taxon>
        <taxon>Ascomycota</taxon>
        <taxon>Pezizomycotina</taxon>
        <taxon>Dothideomycetes</taxon>
        <taxon>Dothideomycetes incertae sedis</taxon>
        <taxon>Botryosphaeriales</taxon>
        <taxon>Botryosphaeriaceae</taxon>
        <taxon>Diplodia</taxon>
    </lineage>
</organism>
<evidence type="ECO:0000313" key="4">
    <source>
        <dbReference type="Proteomes" id="UP000183809"/>
    </source>
</evidence>
<comment type="caution">
    <text evidence="3">The sequence shown here is derived from an EMBL/GenBank/DDBJ whole genome shotgun (WGS) entry which is preliminary data.</text>
</comment>